<dbReference type="EMBL" id="LR899013">
    <property type="protein sequence ID" value="CAD7091550.1"/>
    <property type="molecule type" value="Genomic_DNA"/>
</dbReference>
<dbReference type="InParanoid" id="A0A7R8V2B2"/>
<keyword evidence="2" id="KW-1185">Reference proteome</keyword>
<gene>
    <name evidence="1" type="ORF">HERILL_LOCUS13964</name>
</gene>
<evidence type="ECO:0000313" key="2">
    <source>
        <dbReference type="Proteomes" id="UP000594454"/>
    </source>
</evidence>
<protein>
    <submittedName>
        <fullName evidence="1">Uncharacterized protein</fullName>
    </submittedName>
</protein>
<evidence type="ECO:0000313" key="1">
    <source>
        <dbReference type="EMBL" id="CAD7091550.1"/>
    </source>
</evidence>
<sequence length="99" mass="11528">MDKGSVTSHFGRDTSKRNLKRLIKAEDLHIEKLHETVNDKIQVQLLLRNIAVETSEDVAACDVIKTTNVLRKSIKEKRLDWYVKYMLSRQSFEDLVTIL</sequence>
<dbReference type="Proteomes" id="UP000594454">
    <property type="component" value="Chromosome 5"/>
</dbReference>
<organism evidence="1 2">
    <name type="scientific">Hermetia illucens</name>
    <name type="common">Black soldier fly</name>
    <dbReference type="NCBI Taxonomy" id="343691"/>
    <lineage>
        <taxon>Eukaryota</taxon>
        <taxon>Metazoa</taxon>
        <taxon>Ecdysozoa</taxon>
        <taxon>Arthropoda</taxon>
        <taxon>Hexapoda</taxon>
        <taxon>Insecta</taxon>
        <taxon>Pterygota</taxon>
        <taxon>Neoptera</taxon>
        <taxon>Endopterygota</taxon>
        <taxon>Diptera</taxon>
        <taxon>Brachycera</taxon>
        <taxon>Stratiomyomorpha</taxon>
        <taxon>Stratiomyidae</taxon>
        <taxon>Hermetiinae</taxon>
        <taxon>Hermetia</taxon>
    </lineage>
</organism>
<name>A0A7R8V2B2_HERIL</name>
<accession>A0A7R8V2B2</accession>
<dbReference type="AlphaFoldDB" id="A0A7R8V2B2"/>
<reference evidence="1 2" key="1">
    <citation type="submission" date="2020-11" db="EMBL/GenBank/DDBJ databases">
        <authorList>
            <person name="Wallbank WR R."/>
            <person name="Pardo Diaz C."/>
            <person name="Kozak K."/>
            <person name="Martin S."/>
            <person name="Jiggins C."/>
            <person name="Moest M."/>
            <person name="Warren A I."/>
            <person name="Generalovic N T."/>
            <person name="Byers J.R.P. K."/>
            <person name="Montejo-Kovacevich G."/>
            <person name="Yen C E."/>
        </authorList>
    </citation>
    <scope>NUCLEOTIDE SEQUENCE [LARGE SCALE GENOMIC DNA]</scope>
</reference>
<proteinExistence type="predicted"/>